<evidence type="ECO:0000313" key="1">
    <source>
        <dbReference type="EMBL" id="TBU65527.1"/>
    </source>
</evidence>
<dbReference type="EMBL" id="ML145084">
    <property type="protein sequence ID" value="TBU65527.1"/>
    <property type="molecule type" value="Genomic_DNA"/>
</dbReference>
<keyword evidence="2" id="KW-1185">Reference proteome</keyword>
<gene>
    <name evidence="1" type="ORF">BD310DRAFT_943095</name>
</gene>
<accession>A0A4Q9QCP5</accession>
<organism evidence="1 2">
    <name type="scientific">Dichomitus squalens</name>
    <dbReference type="NCBI Taxonomy" id="114155"/>
    <lineage>
        <taxon>Eukaryota</taxon>
        <taxon>Fungi</taxon>
        <taxon>Dikarya</taxon>
        <taxon>Basidiomycota</taxon>
        <taxon>Agaricomycotina</taxon>
        <taxon>Agaricomycetes</taxon>
        <taxon>Polyporales</taxon>
        <taxon>Polyporaceae</taxon>
        <taxon>Dichomitus</taxon>
    </lineage>
</organism>
<evidence type="ECO:0008006" key="3">
    <source>
        <dbReference type="Google" id="ProtNLM"/>
    </source>
</evidence>
<dbReference type="AlphaFoldDB" id="A0A4Q9QCP5"/>
<sequence>MYPYAPRLPPELWSATIGFATHDVQRTCRLVSMAWSELARPFVFRDIVLEFGVHPIGRVDTIFGHHATNQDRATVLAQFWRCSEFFDHVVEHPSGQLILRAVRSLTVRFLFMDEILHEFDEKMEDVFVDIIGAGVAVMPNLQAFLWTLLDGGEVVMTQHLLDSLARAKLRELSFPFKLLLETYHLSCILQHLTVLRLELQWNERASLDGHLACCQRELVMSNAETLQELTITSYPDWDCDLPVLRNLVIGDLLRAEPDTIRRVLRGSPLLTDLTITGGKAVEANESSLADVLTVLGSMPGELPMLTSFKLLASFADERITPDLQQAALNFLTNKTRLRRLHIRLSHAREAWPILEILPRFPDLEVLGVELGHAVLTPEVLGYYDRYLPRKLTDLLLISDFQEVRVPPADILALSLKFVDHPESLLLEERARAPHILAKYAAPWLFAHPPRSLAYLDCSLAA</sequence>
<proteinExistence type="predicted"/>
<reference evidence="1 2" key="1">
    <citation type="submission" date="2019-01" db="EMBL/GenBank/DDBJ databases">
        <title>Draft genome sequences of three monokaryotic isolates of the white-rot basidiomycete fungus Dichomitus squalens.</title>
        <authorList>
            <consortium name="DOE Joint Genome Institute"/>
            <person name="Lopez S.C."/>
            <person name="Andreopoulos B."/>
            <person name="Pangilinan J."/>
            <person name="Lipzen A."/>
            <person name="Riley R."/>
            <person name="Ahrendt S."/>
            <person name="Ng V."/>
            <person name="Barry K."/>
            <person name="Daum C."/>
            <person name="Grigoriev I.V."/>
            <person name="Hilden K.S."/>
            <person name="Makela M.R."/>
            <person name="de Vries R.P."/>
        </authorList>
    </citation>
    <scope>NUCLEOTIDE SEQUENCE [LARGE SCALE GENOMIC DNA]</scope>
    <source>
        <strain evidence="1 2">CBS 464.89</strain>
    </source>
</reference>
<dbReference type="Proteomes" id="UP000292082">
    <property type="component" value="Unassembled WGS sequence"/>
</dbReference>
<protein>
    <recommendedName>
        <fullName evidence="3">F-box domain-containing protein</fullName>
    </recommendedName>
</protein>
<evidence type="ECO:0000313" key="2">
    <source>
        <dbReference type="Proteomes" id="UP000292082"/>
    </source>
</evidence>
<name>A0A4Q9QCP5_9APHY</name>